<dbReference type="InterPro" id="IPR003723">
    <property type="entry name" value="Precorrin-6x_reduct"/>
</dbReference>
<dbReference type="NCBIfam" id="NF005968">
    <property type="entry name" value="PRK08057.1-2"/>
    <property type="match status" value="1"/>
</dbReference>
<name>A0A937W2M6_UNCTE</name>
<evidence type="ECO:0000313" key="5">
    <source>
        <dbReference type="Proteomes" id="UP000712673"/>
    </source>
</evidence>
<accession>A0A937W2M6</accession>
<dbReference type="NCBIfam" id="TIGR00715">
    <property type="entry name" value="precor6x_red"/>
    <property type="match status" value="1"/>
</dbReference>
<proteinExistence type="predicted"/>
<comment type="caution">
    <text evidence="4">The sequence shown here is derived from an EMBL/GenBank/DDBJ whole genome shotgun (WGS) entry which is preliminary data.</text>
</comment>
<gene>
    <name evidence="4" type="ORF">FJZ47_14955</name>
</gene>
<dbReference type="GO" id="GO:0016994">
    <property type="term" value="F:precorrin-6A reductase activity"/>
    <property type="evidence" value="ECO:0007669"/>
    <property type="project" value="InterPro"/>
</dbReference>
<keyword evidence="3 4" id="KW-0560">Oxidoreductase</keyword>
<sequence length="247" mass="26448">MKRVLILGGTQEAALLAAQCTQLPGVDVISSLAGRLQRPTLPAGTVRQGGFGGVAGLVEYIREQHIAVLLDATHPFAADISWHAAEAAQVCRIPHLMLVRPPWEPTAADHWLAVASLVEAATLLPAIAQRAFLSIGRQELPVFAQCTHLWFLMRMIEPPASETPLPPGLVLLQRGPFAVADERVLFQTHTIGALVSKNSGGQATAAKLLAARELGIPVVMVQRPALPAGVQVADVAQARLWMQQYLI</sequence>
<dbReference type="PROSITE" id="PS51014">
    <property type="entry name" value="COBK_CBIJ"/>
    <property type="match status" value="1"/>
</dbReference>
<dbReference type="PANTHER" id="PTHR36925">
    <property type="entry name" value="COBALT-PRECORRIN-6A REDUCTASE"/>
    <property type="match status" value="1"/>
</dbReference>
<dbReference type="PANTHER" id="PTHR36925:SF1">
    <property type="entry name" value="COBALT-PRECORRIN-6A REDUCTASE"/>
    <property type="match status" value="1"/>
</dbReference>
<dbReference type="AlphaFoldDB" id="A0A937W2M6"/>
<protein>
    <submittedName>
        <fullName evidence="4">Cobalt-precorrin-6A reductase</fullName>
        <ecNumber evidence="4">1.3.1.106</ecNumber>
    </submittedName>
</protein>
<evidence type="ECO:0000256" key="3">
    <source>
        <dbReference type="ARBA" id="ARBA00023002"/>
    </source>
</evidence>
<organism evidence="4 5">
    <name type="scientific">Tectimicrobiota bacterium</name>
    <dbReference type="NCBI Taxonomy" id="2528274"/>
    <lineage>
        <taxon>Bacteria</taxon>
        <taxon>Pseudomonadati</taxon>
        <taxon>Nitrospinota/Tectimicrobiota group</taxon>
        <taxon>Candidatus Tectimicrobiota</taxon>
    </lineage>
</organism>
<evidence type="ECO:0000256" key="2">
    <source>
        <dbReference type="ARBA" id="ARBA00022573"/>
    </source>
</evidence>
<reference evidence="4" key="1">
    <citation type="submission" date="2019-03" db="EMBL/GenBank/DDBJ databases">
        <title>Lake Tanganyika Metagenome-Assembled Genomes (MAGs).</title>
        <authorList>
            <person name="Tran P."/>
        </authorList>
    </citation>
    <scope>NUCLEOTIDE SEQUENCE</scope>
    <source>
        <strain evidence="4">K_DeepCast_65m_m2_066</strain>
    </source>
</reference>
<dbReference type="EC" id="1.3.1.106" evidence="4"/>
<dbReference type="GO" id="GO:0009236">
    <property type="term" value="P:cobalamin biosynthetic process"/>
    <property type="evidence" value="ECO:0007669"/>
    <property type="project" value="UniProtKB-KW"/>
</dbReference>
<evidence type="ECO:0000313" key="4">
    <source>
        <dbReference type="EMBL" id="MBM3225083.1"/>
    </source>
</evidence>
<dbReference type="EMBL" id="VGLS01000476">
    <property type="protein sequence ID" value="MBM3225083.1"/>
    <property type="molecule type" value="Genomic_DNA"/>
</dbReference>
<dbReference type="Proteomes" id="UP000712673">
    <property type="component" value="Unassembled WGS sequence"/>
</dbReference>
<comment type="pathway">
    <text evidence="1">Cofactor biosynthesis; adenosylcobalamin biosynthesis.</text>
</comment>
<dbReference type="Pfam" id="PF02571">
    <property type="entry name" value="CbiJ"/>
    <property type="match status" value="1"/>
</dbReference>
<keyword evidence="2" id="KW-0169">Cobalamin biosynthesis</keyword>
<evidence type="ECO:0000256" key="1">
    <source>
        <dbReference type="ARBA" id="ARBA00004953"/>
    </source>
</evidence>